<dbReference type="Gene3D" id="3.30.830.10">
    <property type="entry name" value="Metalloenzyme, LuxS/M16 peptidase-like"/>
    <property type="match status" value="3"/>
</dbReference>
<dbReference type="InterPro" id="IPR001431">
    <property type="entry name" value="Pept_M16_Zn_BS"/>
</dbReference>
<evidence type="ECO:0000313" key="11">
    <source>
        <dbReference type="EMBL" id="GGX55823.1"/>
    </source>
</evidence>
<dbReference type="GO" id="GO:0046872">
    <property type="term" value="F:metal ion binding"/>
    <property type="evidence" value="ECO:0007669"/>
    <property type="project" value="UniProtKB-KW"/>
</dbReference>
<dbReference type="Proteomes" id="UP000626148">
    <property type="component" value="Unassembled WGS sequence"/>
</dbReference>
<comment type="caution">
    <text evidence="11">The sequence shown here is derived from an EMBL/GenBank/DDBJ whole genome shotgun (WGS) entry which is preliminary data.</text>
</comment>
<dbReference type="RefSeq" id="WP_189608943.1">
    <property type="nucleotide sequence ID" value="NZ_BMXR01000005.1"/>
</dbReference>
<accession>A0A918N9A1</accession>
<dbReference type="PROSITE" id="PS51257">
    <property type="entry name" value="PROKAR_LIPOPROTEIN"/>
    <property type="match status" value="1"/>
</dbReference>
<name>A0A918N9A1_9GAMM</name>
<evidence type="ECO:0000256" key="3">
    <source>
        <dbReference type="ARBA" id="ARBA00022670"/>
    </source>
</evidence>
<keyword evidence="6" id="KW-0862">Zinc</keyword>
<evidence type="ECO:0000256" key="6">
    <source>
        <dbReference type="ARBA" id="ARBA00022833"/>
    </source>
</evidence>
<gene>
    <name evidence="11" type="ORF">GCM10007392_24460</name>
</gene>
<protein>
    <submittedName>
        <fullName evidence="11">Zinc protease</fullName>
    </submittedName>
</protein>
<keyword evidence="7" id="KW-0482">Metalloprotease</keyword>
<dbReference type="PROSITE" id="PS00143">
    <property type="entry name" value="INSULINASE"/>
    <property type="match status" value="1"/>
</dbReference>
<keyword evidence="12" id="KW-1185">Reference proteome</keyword>
<comment type="similarity">
    <text evidence="2 8">Belongs to the peptidase M16 family.</text>
</comment>
<dbReference type="AlphaFoldDB" id="A0A918N9A1"/>
<dbReference type="Pfam" id="PF00675">
    <property type="entry name" value="Peptidase_M16"/>
    <property type="match status" value="1"/>
</dbReference>
<feature type="domain" description="Peptidase M16 C-terminal" evidence="10">
    <location>
        <begin position="694"/>
        <end position="870"/>
    </location>
</feature>
<reference evidence="11" key="2">
    <citation type="submission" date="2020-09" db="EMBL/GenBank/DDBJ databases">
        <authorList>
            <person name="Sun Q."/>
            <person name="Kim S."/>
        </authorList>
    </citation>
    <scope>NUCLEOTIDE SEQUENCE</scope>
    <source>
        <strain evidence="11">KCTC 22169</strain>
    </source>
</reference>
<evidence type="ECO:0000256" key="7">
    <source>
        <dbReference type="ARBA" id="ARBA00023049"/>
    </source>
</evidence>
<feature type="domain" description="Peptidase M16 N-terminal" evidence="9">
    <location>
        <begin position="68"/>
        <end position="182"/>
    </location>
</feature>
<keyword evidence="4" id="KW-0479">Metal-binding</keyword>
<dbReference type="PANTHER" id="PTHR43690">
    <property type="entry name" value="NARDILYSIN"/>
    <property type="match status" value="1"/>
</dbReference>
<dbReference type="SUPFAM" id="SSF63411">
    <property type="entry name" value="LuxS/MPP-like metallohydrolase"/>
    <property type="match status" value="3"/>
</dbReference>
<dbReference type="InterPro" id="IPR050626">
    <property type="entry name" value="Peptidase_M16"/>
</dbReference>
<proteinExistence type="inferred from homology"/>
<evidence type="ECO:0000259" key="9">
    <source>
        <dbReference type="Pfam" id="PF00675"/>
    </source>
</evidence>
<organism evidence="11 12">
    <name type="scientific">Saccharospirillum salsuginis</name>
    <dbReference type="NCBI Taxonomy" id="418750"/>
    <lineage>
        <taxon>Bacteria</taxon>
        <taxon>Pseudomonadati</taxon>
        <taxon>Pseudomonadota</taxon>
        <taxon>Gammaproteobacteria</taxon>
        <taxon>Oceanospirillales</taxon>
        <taxon>Saccharospirillaceae</taxon>
        <taxon>Saccharospirillum</taxon>
    </lineage>
</organism>
<keyword evidence="5" id="KW-0378">Hydrolase</keyword>
<dbReference type="PANTHER" id="PTHR43690:SF17">
    <property type="entry name" value="PROTEIN YHJJ"/>
    <property type="match status" value="1"/>
</dbReference>
<dbReference type="GO" id="GO:0006508">
    <property type="term" value="P:proteolysis"/>
    <property type="evidence" value="ECO:0007669"/>
    <property type="project" value="UniProtKB-KW"/>
</dbReference>
<evidence type="ECO:0000256" key="5">
    <source>
        <dbReference type="ARBA" id="ARBA00022801"/>
    </source>
</evidence>
<reference evidence="11" key="1">
    <citation type="journal article" date="2014" name="Int. J. Syst. Evol. Microbiol.">
        <title>Complete genome sequence of Corynebacterium casei LMG S-19264T (=DSM 44701T), isolated from a smear-ripened cheese.</title>
        <authorList>
            <consortium name="US DOE Joint Genome Institute (JGI-PGF)"/>
            <person name="Walter F."/>
            <person name="Albersmeier A."/>
            <person name="Kalinowski J."/>
            <person name="Ruckert C."/>
        </authorList>
    </citation>
    <scope>NUCLEOTIDE SEQUENCE</scope>
    <source>
        <strain evidence="11">KCTC 22169</strain>
    </source>
</reference>
<evidence type="ECO:0000256" key="8">
    <source>
        <dbReference type="RuleBase" id="RU004447"/>
    </source>
</evidence>
<evidence type="ECO:0000259" key="10">
    <source>
        <dbReference type="Pfam" id="PF05193"/>
    </source>
</evidence>
<comment type="cofactor">
    <cofactor evidence="1">
        <name>Zn(2+)</name>
        <dbReference type="ChEBI" id="CHEBI:29105"/>
    </cofactor>
</comment>
<evidence type="ECO:0000313" key="12">
    <source>
        <dbReference type="Proteomes" id="UP000626148"/>
    </source>
</evidence>
<dbReference type="InterPro" id="IPR007863">
    <property type="entry name" value="Peptidase_M16_C"/>
</dbReference>
<dbReference type="EMBL" id="BMXR01000005">
    <property type="protein sequence ID" value="GGX55823.1"/>
    <property type="molecule type" value="Genomic_DNA"/>
</dbReference>
<dbReference type="InterPro" id="IPR011249">
    <property type="entry name" value="Metalloenz_LuxS/M16"/>
</dbReference>
<evidence type="ECO:0000256" key="4">
    <source>
        <dbReference type="ARBA" id="ARBA00022723"/>
    </source>
</evidence>
<sequence>MTTSTRNAILRHPTTWIGTIILTGCASMAGQQSLTPDHELIALYDNEEVVSGELPNGFNYHIDTWAENASTVEFRLKVDFGSLDEAQDELGYAHFIEHMAFNGTEHYPGQSLTDYLKSTGMDFGGDINAYTDFDETVYQLSVPADQPDLVTEAYQVLADWAGGIQFDPAEVEAEKGVVIEEWRLGNSGEAPVWLQQYQSLYQGTDYIERLPIGTPESIEQATAESLRALYERTYRADRMTLYVSGGLSLGDAQYQIHKAFADLPRATDFEPNRPEVDYQGGRYWVASDETITGSYLEQGRVLRPDPLTTVPGQQDELFSELLIKALEERSEQWGDQQTPMVDVEVYAYFQEDDAYVIDLIASPRGPLSVDHAADLESLWQQLIQHGISKEEYQLYGRRLINDLTVQGDALADYSAAERLDWIKFVTESGMTLFDWDDYIDAGQYLHSYYRHDDFNVWLRKHLTEAPIVAGAVVTPNEVSDWNSDELQAVIEQTASRSVAAMDVVIDEQSELALNRRPGEVTLSVGTEIPNLIRMKLSNGLTVWYYPTDIEQNRVIVNLVSRGGTAVKSREDAVLDLFWSNALMDTPPATMSHSAYLDWQNQHGIDGSVYSFDTSSGLYWDGRPDGIDWMLAMIAHQMQPMTFADATVEEYQVGTRDYLTAFPDTPNGRTEAAIKPFIIDQPGFATLTLDDLEGVTVESLTDYQSQWLAKGTGLDLFVIGNVGQDDLVDALEANLAGVPLPDVSDGAVDPYHWSGQQRVRVPAHGEDRTDIDMRIRLTEAIWDQSQRKTANLTAAMLEDYLMSEIREAQGDSYDVTVGVDQAEPEIPATYLIINTSTAPARAEAVLDTVETALAEPDIWLTDDRLEMVKRQDEESDRRMRNNLYEILEDMEFFTRTDRTLEDYTRMDKIRETIGLKDSRQFLSRVQSSEDRLILTIEPRKN</sequence>
<feature type="domain" description="Peptidase M16 C-terminal" evidence="10">
    <location>
        <begin position="221"/>
        <end position="299"/>
    </location>
</feature>
<dbReference type="GO" id="GO:0004222">
    <property type="term" value="F:metalloendopeptidase activity"/>
    <property type="evidence" value="ECO:0007669"/>
    <property type="project" value="InterPro"/>
</dbReference>
<keyword evidence="3 11" id="KW-0645">Protease</keyword>
<dbReference type="Pfam" id="PF05193">
    <property type="entry name" value="Peptidase_M16_C"/>
    <property type="match status" value="2"/>
</dbReference>
<evidence type="ECO:0000256" key="1">
    <source>
        <dbReference type="ARBA" id="ARBA00001947"/>
    </source>
</evidence>
<evidence type="ECO:0000256" key="2">
    <source>
        <dbReference type="ARBA" id="ARBA00007261"/>
    </source>
</evidence>
<dbReference type="InterPro" id="IPR011765">
    <property type="entry name" value="Pept_M16_N"/>
</dbReference>